<name>A0A8D8XTE7_9HEMI</name>
<accession>A0A8D8XTE7</accession>
<protein>
    <recommendedName>
        <fullName evidence="3">Transmembrane protein</fullName>
    </recommendedName>
</protein>
<dbReference type="EMBL" id="HBUF01345365">
    <property type="protein sequence ID" value="CAG6708793.1"/>
    <property type="molecule type" value="Transcribed_RNA"/>
</dbReference>
<evidence type="ECO:0000256" key="1">
    <source>
        <dbReference type="SAM" id="Phobius"/>
    </source>
</evidence>
<proteinExistence type="predicted"/>
<feature type="transmembrane region" description="Helical" evidence="1">
    <location>
        <begin position="54"/>
        <end position="76"/>
    </location>
</feature>
<keyword evidence="1" id="KW-1133">Transmembrane helix</keyword>
<dbReference type="AlphaFoldDB" id="A0A8D8XTE7"/>
<keyword evidence="1" id="KW-0812">Transmembrane</keyword>
<evidence type="ECO:0000313" key="2">
    <source>
        <dbReference type="EMBL" id="CAG6708793.1"/>
    </source>
</evidence>
<evidence type="ECO:0008006" key="3">
    <source>
        <dbReference type="Google" id="ProtNLM"/>
    </source>
</evidence>
<sequence>MNSKLVTNMLVHLNMFQQVHLNMFQQVHLNMFQQVHLNMFQQVHLNMFALKWKLIKHCILVMMMMMMALLMFLLKLRFLSPNFMLQKNPTRSWIQVFRLEISCFCTICTKIVQNILLISLFELVL</sequence>
<keyword evidence="1" id="KW-0472">Membrane</keyword>
<reference evidence="2" key="1">
    <citation type="submission" date="2021-05" db="EMBL/GenBank/DDBJ databases">
        <authorList>
            <person name="Alioto T."/>
            <person name="Alioto T."/>
            <person name="Gomez Garrido J."/>
        </authorList>
    </citation>
    <scope>NUCLEOTIDE SEQUENCE</scope>
</reference>
<organism evidence="2">
    <name type="scientific">Cacopsylla melanoneura</name>
    <dbReference type="NCBI Taxonomy" id="428564"/>
    <lineage>
        <taxon>Eukaryota</taxon>
        <taxon>Metazoa</taxon>
        <taxon>Ecdysozoa</taxon>
        <taxon>Arthropoda</taxon>
        <taxon>Hexapoda</taxon>
        <taxon>Insecta</taxon>
        <taxon>Pterygota</taxon>
        <taxon>Neoptera</taxon>
        <taxon>Paraneoptera</taxon>
        <taxon>Hemiptera</taxon>
        <taxon>Sternorrhyncha</taxon>
        <taxon>Psylloidea</taxon>
        <taxon>Psyllidae</taxon>
        <taxon>Psyllinae</taxon>
        <taxon>Cacopsylla</taxon>
    </lineage>
</organism>